<dbReference type="OrthoDB" id="9815829at2"/>
<keyword evidence="3" id="KW-1185">Reference proteome</keyword>
<dbReference type="InterPro" id="IPR001173">
    <property type="entry name" value="Glyco_trans_2-like"/>
</dbReference>
<accession>A0A3B0BUC3</accession>
<dbReference type="Gene3D" id="3.90.550.10">
    <property type="entry name" value="Spore Coat Polysaccharide Biosynthesis Protein SpsA, Chain A"/>
    <property type="match status" value="1"/>
</dbReference>
<dbReference type="GO" id="GO:0016758">
    <property type="term" value="F:hexosyltransferase activity"/>
    <property type="evidence" value="ECO:0007669"/>
    <property type="project" value="UniProtKB-ARBA"/>
</dbReference>
<comment type="caution">
    <text evidence="2">The sequence shown here is derived from an EMBL/GenBank/DDBJ whole genome shotgun (WGS) entry which is preliminary data.</text>
</comment>
<dbReference type="CDD" id="cd00761">
    <property type="entry name" value="Glyco_tranf_GTA_type"/>
    <property type="match status" value="1"/>
</dbReference>
<dbReference type="SUPFAM" id="SSF53448">
    <property type="entry name" value="Nucleotide-diphospho-sugar transferases"/>
    <property type="match status" value="1"/>
</dbReference>
<keyword evidence="2" id="KW-0808">Transferase</keyword>
<dbReference type="InterPro" id="IPR029044">
    <property type="entry name" value="Nucleotide-diphossugar_trans"/>
</dbReference>
<dbReference type="PANTHER" id="PTHR22916">
    <property type="entry name" value="GLYCOSYLTRANSFERASE"/>
    <property type="match status" value="1"/>
</dbReference>
<feature type="domain" description="Glycosyltransferase 2-like" evidence="1">
    <location>
        <begin position="4"/>
        <end position="139"/>
    </location>
</feature>
<dbReference type="EMBL" id="RBCJ01000006">
    <property type="protein sequence ID" value="RKN76975.1"/>
    <property type="molecule type" value="Genomic_DNA"/>
</dbReference>
<evidence type="ECO:0000313" key="2">
    <source>
        <dbReference type="EMBL" id="RKN76975.1"/>
    </source>
</evidence>
<name>A0A3B0BUC3_9FLAO</name>
<protein>
    <submittedName>
        <fullName evidence="2">Glycosyltransferase family 2 protein</fullName>
    </submittedName>
</protein>
<dbReference type="AlphaFoldDB" id="A0A3B0BUC3"/>
<gene>
    <name evidence="2" type="ORF">D7Z94_24680</name>
</gene>
<reference evidence="2 3" key="1">
    <citation type="submission" date="2018-10" db="EMBL/GenBank/DDBJ databases">
        <title>Ulvibacterium marinum gen. nov., sp. nov., a novel marine bacterium of the family Flavobacteriaceae, isolated from a culture of the green alga Ulva prolifera.</title>
        <authorList>
            <person name="Zhang Z."/>
        </authorList>
    </citation>
    <scope>NUCLEOTIDE SEQUENCE [LARGE SCALE GENOMIC DNA]</scope>
    <source>
        <strain evidence="2 3">CCMM003</strain>
    </source>
</reference>
<evidence type="ECO:0000313" key="3">
    <source>
        <dbReference type="Proteomes" id="UP000276603"/>
    </source>
</evidence>
<proteinExistence type="predicted"/>
<organism evidence="2 3">
    <name type="scientific">Ulvibacterium marinum</name>
    <dbReference type="NCBI Taxonomy" id="2419782"/>
    <lineage>
        <taxon>Bacteria</taxon>
        <taxon>Pseudomonadati</taxon>
        <taxon>Bacteroidota</taxon>
        <taxon>Flavobacteriia</taxon>
        <taxon>Flavobacteriales</taxon>
        <taxon>Flavobacteriaceae</taxon>
        <taxon>Ulvibacterium</taxon>
    </lineage>
</organism>
<dbReference type="RefSeq" id="WP_120714321.1">
    <property type="nucleotide sequence ID" value="NZ_RBCJ01000006.1"/>
</dbReference>
<dbReference type="Pfam" id="PF00535">
    <property type="entry name" value="Glycos_transf_2"/>
    <property type="match status" value="1"/>
</dbReference>
<dbReference type="Proteomes" id="UP000276603">
    <property type="component" value="Unassembled WGS sequence"/>
</dbReference>
<sequence>MLLSIVIPVHNASSYLKRCLDSIIHQSYRQIEIILVDDFSTDDSLAMIREYEEKDNRVKVFCNPRNCRAGYTRNKGLREATGAYVWFVDADDWIPQGAISGLVRHLNNSPKDVDLLVMGYTDNFGDAYVKFEKKTRLPRNLGRNEQAMLNFLNLTKGFFSYPFLYLYSQQLLLRHQILFPENVYYEDISFVAMAVHHAKNIEIYSQSSYNYNCEPHNSITRTYSKEKIRDIISAYDRLYEFLASEGLIEKYNDQYLMRFLLHGLGACFQMYYQLDKEDQKDNALKELLQSYLVSDILSDESIIYVSRLIEAIDVNEALTKAYHRLKLDFLCDTKKNWVYSQVSLK</sequence>
<dbReference type="PANTHER" id="PTHR22916:SF3">
    <property type="entry name" value="UDP-GLCNAC:BETAGAL BETA-1,3-N-ACETYLGLUCOSAMINYLTRANSFERASE-LIKE PROTEIN 1"/>
    <property type="match status" value="1"/>
</dbReference>
<evidence type="ECO:0000259" key="1">
    <source>
        <dbReference type="Pfam" id="PF00535"/>
    </source>
</evidence>